<dbReference type="GO" id="GO:0003735">
    <property type="term" value="F:structural constituent of ribosome"/>
    <property type="evidence" value="ECO:0007669"/>
    <property type="project" value="InterPro"/>
</dbReference>
<comment type="similarity">
    <text evidence="1">Belongs to the eukaryotic ribosomal protein eS6 family.</text>
</comment>
<dbReference type="SMART" id="SM01405">
    <property type="entry name" value="Ribosomal_S6e"/>
    <property type="match status" value="1"/>
</dbReference>
<gene>
    <name evidence="4" type="ORF">OMAR00292_LOCUS6325</name>
</gene>
<evidence type="ECO:0008006" key="5">
    <source>
        <dbReference type="Google" id="ProtNLM"/>
    </source>
</evidence>
<dbReference type="EMBL" id="HBIT01012021">
    <property type="protein sequence ID" value="CAE0621195.1"/>
    <property type="molecule type" value="Transcribed_RNA"/>
</dbReference>
<dbReference type="GO" id="GO:1990904">
    <property type="term" value="C:ribonucleoprotein complex"/>
    <property type="evidence" value="ECO:0007669"/>
    <property type="project" value="UniProtKB-KW"/>
</dbReference>
<accession>A0A7S3XKY5</accession>
<dbReference type="PROSITE" id="PS00578">
    <property type="entry name" value="RIBOSOMAL_S6E"/>
    <property type="match status" value="1"/>
</dbReference>
<evidence type="ECO:0000313" key="4">
    <source>
        <dbReference type="EMBL" id="CAE0621195.1"/>
    </source>
</evidence>
<dbReference type="InterPro" id="IPR018282">
    <property type="entry name" value="Ribosomal_eS6_CS"/>
</dbReference>
<name>A0A7S3XKY5_OXYMA</name>
<dbReference type="GO" id="GO:0006412">
    <property type="term" value="P:translation"/>
    <property type="evidence" value="ECO:0007669"/>
    <property type="project" value="InterPro"/>
</dbReference>
<proteinExistence type="inferred from homology"/>
<organism evidence="4">
    <name type="scientific">Oxyrrhis marina</name>
    <name type="common">Dinoflagellate</name>
    <dbReference type="NCBI Taxonomy" id="2969"/>
    <lineage>
        <taxon>Eukaryota</taxon>
        <taxon>Sar</taxon>
        <taxon>Alveolata</taxon>
        <taxon>Dinophyceae</taxon>
        <taxon>Oxyrrhinales</taxon>
        <taxon>Oxyrrhinaceae</taxon>
        <taxon>Oxyrrhis</taxon>
    </lineage>
</organism>
<dbReference type="PANTHER" id="PTHR11502">
    <property type="entry name" value="40S RIBOSOMAL PROTEIN S6"/>
    <property type="match status" value="1"/>
</dbReference>
<keyword evidence="2" id="KW-0689">Ribosomal protein</keyword>
<evidence type="ECO:0000256" key="3">
    <source>
        <dbReference type="ARBA" id="ARBA00023274"/>
    </source>
</evidence>
<sequence length="187" mass="21466">MKINFSNPATGQCKQVEFEDNQVAPFYDQRMAAVVPGDSLGEEYAGCLFKITGGRDKQGFPMMQGVLTNQRVRLLLNKNHKCYRERRKGIRKRKSIRGCVVSSEINVLMMALVKKGDKEIEGLTDDPRPRSLGPKRATKIRKMFGLSKEDDVRKFVVKRVKKNGKNWLCPKIQRLVTDRRLARKAIR</sequence>
<evidence type="ECO:0000256" key="1">
    <source>
        <dbReference type="ARBA" id="ARBA00009312"/>
    </source>
</evidence>
<dbReference type="Pfam" id="PF01092">
    <property type="entry name" value="Ribosomal_S6e"/>
    <property type="match status" value="1"/>
</dbReference>
<evidence type="ECO:0000256" key="2">
    <source>
        <dbReference type="ARBA" id="ARBA00022980"/>
    </source>
</evidence>
<dbReference type="GO" id="GO:0005840">
    <property type="term" value="C:ribosome"/>
    <property type="evidence" value="ECO:0007669"/>
    <property type="project" value="UniProtKB-KW"/>
</dbReference>
<dbReference type="Gene3D" id="1.20.5.2650">
    <property type="match status" value="1"/>
</dbReference>
<dbReference type="InterPro" id="IPR001377">
    <property type="entry name" value="Ribosomal_eS6"/>
</dbReference>
<protein>
    <recommendedName>
        <fullName evidence="5">40S ribosomal protein S6</fullName>
    </recommendedName>
</protein>
<keyword evidence="3" id="KW-0687">Ribonucleoprotein</keyword>
<reference evidence="4" key="1">
    <citation type="submission" date="2021-01" db="EMBL/GenBank/DDBJ databases">
        <authorList>
            <person name="Corre E."/>
            <person name="Pelletier E."/>
            <person name="Niang G."/>
            <person name="Scheremetjew M."/>
            <person name="Finn R."/>
            <person name="Kale V."/>
            <person name="Holt S."/>
            <person name="Cochrane G."/>
            <person name="Meng A."/>
            <person name="Brown T."/>
            <person name="Cohen L."/>
        </authorList>
    </citation>
    <scope>NUCLEOTIDE SEQUENCE</scope>
    <source>
        <strain evidence="4">CCMP1795</strain>
    </source>
</reference>
<dbReference type="AlphaFoldDB" id="A0A7S3XKY5"/>